<evidence type="ECO:0000313" key="2">
    <source>
        <dbReference type="Proteomes" id="UP000016511"/>
    </source>
</evidence>
<dbReference type="HOGENOM" id="CLU_2614276_0_0_9"/>
<dbReference type="AlphaFoldDB" id="U1X5C3"/>
<dbReference type="EMBL" id="AWSJ01000139">
    <property type="protein sequence ID" value="ERI09728.1"/>
    <property type="molecule type" value="Genomic_DNA"/>
</dbReference>
<accession>U1X5C3</accession>
<sequence length="78" mass="9345">MLLKPLLIFFNKSQAIGNIDPFLAFLLPERRARPTSSFFRISYFQPRYHVKILSVTYIAMITDDFNVLITYRFLVRWL</sequence>
<comment type="caution">
    <text evidence="1">The sequence shown here is derived from an EMBL/GenBank/DDBJ whole genome shotgun (WGS) entry which is preliminary data.</text>
</comment>
<keyword evidence="2" id="KW-1185">Reference proteome</keyword>
<proteinExistence type="predicted"/>
<dbReference type="STRING" id="649747.HMPREF0083_02184"/>
<dbReference type="PATRIC" id="fig|649747.3.peg.1978"/>
<evidence type="ECO:0000313" key="1">
    <source>
        <dbReference type="EMBL" id="ERI09728.1"/>
    </source>
</evidence>
<organism evidence="1 2">
    <name type="scientific">Aneurinibacillus aneurinilyticus ATCC 12856</name>
    <dbReference type="NCBI Taxonomy" id="649747"/>
    <lineage>
        <taxon>Bacteria</taxon>
        <taxon>Bacillati</taxon>
        <taxon>Bacillota</taxon>
        <taxon>Bacilli</taxon>
        <taxon>Bacillales</taxon>
        <taxon>Paenibacillaceae</taxon>
        <taxon>Aneurinibacillus group</taxon>
        <taxon>Aneurinibacillus</taxon>
    </lineage>
</organism>
<reference evidence="1 2" key="1">
    <citation type="submission" date="2013-08" db="EMBL/GenBank/DDBJ databases">
        <authorList>
            <person name="Weinstock G."/>
            <person name="Sodergren E."/>
            <person name="Wylie T."/>
            <person name="Fulton L."/>
            <person name="Fulton R."/>
            <person name="Fronick C."/>
            <person name="O'Laughlin M."/>
            <person name="Godfrey J."/>
            <person name="Miner T."/>
            <person name="Herter B."/>
            <person name="Appelbaum E."/>
            <person name="Cordes M."/>
            <person name="Lek S."/>
            <person name="Wollam A."/>
            <person name="Pepin K.H."/>
            <person name="Palsikar V.B."/>
            <person name="Mitreva M."/>
            <person name="Wilson R.K."/>
        </authorList>
    </citation>
    <scope>NUCLEOTIDE SEQUENCE [LARGE SCALE GENOMIC DNA]</scope>
    <source>
        <strain evidence="1 2">ATCC 12856</strain>
    </source>
</reference>
<dbReference type="Proteomes" id="UP000016511">
    <property type="component" value="Unassembled WGS sequence"/>
</dbReference>
<name>U1X5C3_ANEAE</name>
<gene>
    <name evidence="1" type="ORF">HMPREF0083_02184</name>
</gene>
<protein>
    <submittedName>
        <fullName evidence="1">Uncharacterized protein</fullName>
    </submittedName>
</protein>